<evidence type="ECO:0000313" key="2">
    <source>
        <dbReference type="EMBL" id="OQS55612.1"/>
    </source>
</evidence>
<comment type="caution">
    <text evidence="2">The sequence shown here is derived from an EMBL/GenBank/DDBJ whole genome shotgun (WGS) entry which is preliminary data.</text>
</comment>
<keyword evidence="1" id="KW-1133">Transmembrane helix</keyword>
<sequence>MEERILIKILILINCLVLPKGNTMTLMLVLLLGGKQKQKKTNLSSKELELCLTLHVLFF</sequence>
<organism evidence="2 3">
    <name type="scientific">Ecytonucleospora hepatopenaei</name>
    <dbReference type="NCBI Taxonomy" id="646526"/>
    <lineage>
        <taxon>Eukaryota</taxon>
        <taxon>Fungi</taxon>
        <taxon>Fungi incertae sedis</taxon>
        <taxon>Microsporidia</taxon>
        <taxon>Enterocytozoonidae</taxon>
        <taxon>Ecytonucleospora</taxon>
    </lineage>
</organism>
<proteinExistence type="predicted"/>
<keyword evidence="1" id="KW-0472">Membrane</keyword>
<evidence type="ECO:0000313" key="3">
    <source>
        <dbReference type="Proteomes" id="UP000192758"/>
    </source>
</evidence>
<keyword evidence="1" id="KW-0812">Transmembrane</keyword>
<protein>
    <submittedName>
        <fullName evidence="2">Uncharacterized protein</fullName>
    </submittedName>
</protein>
<feature type="transmembrane region" description="Helical" evidence="1">
    <location>
        <begin position="6"/>
        <end position="32"/>
    </location>
</feature>
<gene>
    <name evidence="2" type="ORF">EHP00_1577</name>
</gene>
<accession>A0A1W0E8S4</accession>
<dbReference type="EMBL" id="MNPJ01000006">
    <property type="protein sequence ID" value="OQS55612.1"/>
    <property type="molecule type" value="Genomic_DNA"/>
</dbReference>
<name>A0A1W0E8S4_9MICR</name>
<dbReference type="Proteomes" id="UP000192758">
    <property type="component" value="Unassembled WGS sequence"/>
</dbReference>
<keyword evidence="3" id="KW-1185">Reference proteome</keyword>
<evidence type="ECO:0000256" key="1">
    <source>
        <dbReference type="SAM" id="Phobius"/>
    </source>
</evidence>
<dbReference type="VEuPathDB" id="MicrosporidiaDB:EHP00_1577"/>
<dbReference type="AlphaFoldDB" id="A0A1W0E8S4"/>
<reference evidence="2 3" key="1">
    <citation type="journal article" date="2017" name="Environ. Microbiol.">
        <title>Decay of the glycolytic pathway and adaptation to intranuclear parasitism within Enterocytozoonidae microsporidia.</title>
        <authorList>
            <person name="Wiredu Boakye D."/>
            <person name="Jaroenlak P."/>
            <person name="Prachumwat A."/>
            <person name="Williams T.A."/>
            <person name="Bateman K.S."/>
            <person name="Itsathitphaisarn O."/>
            <person name="Sritunyalucksana K."/>
            <person name="Paszkiewicz K.H."/>
            <person name="Moore K.A."/>
            <person name="Stentiford G.D."/>
            <person name="Williams B.A."/>
        </authorList>
    </citation>
    <scope>NUCLEOTIDE SEQUENCE [LARGE SCALE GENOMIC DNA]</scope>
    <source>
        <strain evidence="2 3">TH1</strain>
    </source>
</reference>